<protein>
    <submittedName>
        <fullName evidence="1">Glycosyltransferase family 4 protein</fullName>
    </submittedName>
</protein>
<dbReference type="GO" id="GO:0016740">
    <property type="term" value="F:transferase activity"/>
    <property type="evidence" value="ECO:0007669"/>
    <property type="project" value="UniProtKB-KW"/>
</dbReference>
<dbReference type="Proteomes" id="UP000524246">
    <property type="component" value="Unassembled WGS sequence"/>
</dbReference>
<comment type="caution">
    <text evidence="1">The sequence shown here is derived from an EMBL/GenBank/DDBJ whole genome shotgun (WGS) entry which is preliminary data.</text>
</comment>
<evidence type="ECO:0000313" key="1">
    <source>
        <dbReference type="EMBL" id="NMC64147.1"/>
    </source>
</evidence>
<sequence>MRRIVLLTHADLRQRAGDVSLILRRAEAFFKQLNMSTKCILLQKQNYVPFTSEWFISVFAEDNNAIRREIYSLEDLELVMLYGRKALEKITFIKKILQRMNSRARVIIDIQGALEEAVEYSNGMQKIISYSKYLLKRSVFKIALNRADGAFVVSDELSEYCSNHLQKSKTNDFRIFKVRCGVVDVIGMEQKVLWRNKIRRSLSIEDNIKVFVFSGYRMAWQKIDETIEKFKEFDKHDKESFFAFYCNTDRQFEAMIRNSFPRGNYIIKHLNSEEYFKYLCACDVGFLFRDYNVTNQVAFPNKFSDYLNSGLIVAINKAIPEPYRVLQRSGIEYIDLDSDTIDIMFDKIVKRKEDLPGFYKKTEDLCSKELLYSSQIKRLNISF</sequence>
<accession>A0A7X9FTY8</accession>
<proteinExistence type="predicted"/>
<dbReference type="AlphaFoldDB" id="A0A7X9FTY8"/>
<dbReference type="EMBL" id="JAAZON010000609">
    <property type="protein sequence ID" value="NMC64147.1"/>
    <property type="molecule type" value="Genomic_DNA"/>
</dbReference>
<evidence type="ECO:0000313" key="2">
    <source>
        <dbReference type="Proteomes" id="UP000524246"/>
    </source>
</evidence>
<reference evidence="1 2" key="1">
    <citation type="journal article" date="2020" name="Biotechnol. Biofuels">
        <title>New insights from the biogas microbiome by comprehensive genome-resolved metagenomics of nearly 1600 species originating from multiple anaerobic digesters.</title>
        <authorList>
            <person name="Campanaro S."/>
            <person name="Treu L."/>
            <person name="Rodriguez-R L.M."/>
            <person name="Kovalovszki A."/>
            <person name="Ziels R.M."/>
            <person name="Maus I."/>
            <person name="Zhu X."/>
            <person name="Kougias P.G."/>
            <person name="Basile A."/>
            <person name="Luo G."/>
            <person name="Schluter A."/>
            <person name="Konstantinidis K.T."/>
            <person name="Angelidaki I."/>
        </authorList>
    </citation>
    <scope>NUCLEOTIDE SEQUENCE [LARGE SCALE GENOMIC DNA]</scope>
    <source>
        <strain evidence="1">AS27yjCOA_65</strain>
    </source>
</reference>
<gene>
    <name evidence="1" type="ORF">GYA55_13365</name>
</gene>
<dbReference type="Gene3D" id="3.40.50.2000">
    <property type="entry name" value="Glycogen Phosphorylase B"/>
    <property type="match status" value="1"/>
</dbReference>
<keyword evidence="1" id="KW-0808">Transferase</keyword>
<organism evidence="1 2">
    <name type="scientific">SAR324 cluster bacterium</name>
    <dbReference type="NCBI Taxonomy" id="2024889"/>
    <lineage>
        <taxon>Bacteria</taxon>
        <taxon>Deltaproteobacteria</taxon>
        <taxon>SAR324 cluster</taxon>
    </lineage>
</organism>
<dbReference type="SUPFAM" id="SSF53756">
    <property type="entry name" value="UDP-Glycosyltransferase/glycogen phosphorylase"/>
    <property type="match status" value="1"/>
</dbReference>
<name>A0A7X9FTY8_9DELT</name>